<reference evidence="1" key="1">
    <citation type="submission" date="2022-08" db="UniProtKB">
        <authorList>
            <consortium name="EnsemblMetazoa"/>
        </authorList>
    </citation>
    <scope>IDENTIFICATION</scope>
    <source>
        <strain evidence="1">EBRO</strain>
    </source>
</reference>
<proteinExistence type="predicted"/>
<name>A0A182JE27_ANOAO</name>
<dbReference type="VEuPathDB" id="VectorBase:AATE016351"/>
<dbReference type="EnsemblMetazoa" id="AATE016351-RA">
    <property type="protein sequence ID" value="AATE016351-PA.1"/>
    <property type="gene ID" value="AATE016351"/>
</dbReference>
<sequence>MTRTAAGTEELPGVQARFKLKITIVRVFGRRTGSGSNLSGALAVFTFLYSPSDGCRWICCLAGGWMEMFIVMRLFPCCRKRLKSAWLLVNSQGFVDEEDHQIVARIYCQGEEPSRPPGTPLRKALPVQDRRSCGIKLVMIDRKPFGAIAPAIPTPKARIAIVAGAEY</sequence>
<protein>
    <submittedName>
        <fullName evidence="1">Uncharacterized protein</fullName>
    </submittedName>
</protein>
<dbReference type="AlphaFoldDB" id="A0A182JE27"/>
<evidence type="ECO:0000313" key="1">
    <source>
        <dbReference type="EnsemblMetazoa" id="AATE016351-PA.1"/>
    </source>
</evidence>
<organism evidence="1">
    <name type="scientific">Anopheles atroparvus</name>
    <name type="common">European mosquito</name>
    <dbReference type="NCBI Taxonomy" id="41427"/>
    <lineage>
        <taxon>Eukaryota</taxon>
        <taxon>Metazoa</taxon>
        <taxon>Ecdysozoa</taxon>
        <taxon>Arthropoda</taxon>
        <taxon>Hexapoda</taxon>
        <taxon>Insecta</taxon>
        <taxon>Pterygota</taxon>
        <taxon>Neoptera</taxon>
        <taxon>Endopterygota</taxon>
        <taxon>Diptera</taxon>
        <taxon>Nematocera</taxon>
        <taxon>Culicoidea</taxon>
        <taxon>Culicidae</taxon>
        <taxon>Anophelinae</taxon>
        <taxon>Anopheles</taxon>
    </lineage>
</organism>
<accession>A0A182JE27</accession>